<reference evidence="1 2" key="1">
    <citation type="submission" date="2015-09" db="EMBL/GenBank/DDBJ databases">
        <authorList>
            <consortium name="Pathogen Informatics"/>
        </authorList>
    </citation>
    <scope>NUCLEOTIDE SEQUENCE [LARGE SCALE GENOMIC DNA]</scope>
    <source>
        <strain evidence="1 2">2789STDY5834928</strain>
    </source>
</reference>
<accession>A0A174ZDJ0</accession>
<name>A0A174ZDJ0_9FIRM</name>
<dbReference type="Proteomes" id="UP000095662">
    <property type="component" value="Unassembled WGS sequence"/>
</dbReference>
<proteinExistence type="predicted"/>
<dbReference type="AlphaFoldDB" id="A0A174ZDJ0"/>
<dbReference type="STRING" id="39492.ERS852540_01056"/>
<organism evidence="1 2">
    <name type="scientific">[Eubacterium] siraeum</name>
    <dbReference type="NCBI Taxonomy" id="39492"/>
    <lineage>
        <taxon>Bacteria</taxon>
        <taxon>Bacillati</taxon>
        <taxon>Bacillota</taxon>
        <taxon>Clostridia</taxon>
        <taxon>Eubacteriales</taxon>
        <taxon>Oscillospiraceae</taxon>
        <taxon>Oscillospiraceae incertae sedis</taxon>
    </lineage>
</organism>
<dbReference type="EMBL" id="CZBY01000007">
    <property type="protein sequence ID" value="CUQ85234.1"/>
    <property type="molecule type" value="Genomic_DNA"/>
</dbReference>
<sequence length="282" mass="33008">MEVIKLPKKFRMVCYEIMDGKEEALTALETFADKYPHQVAAIKAEVAYFNLDYETALNLDLTVLPWLEEWYYSNVSDEHMIAMAVAALRLHRERELMEALTKEQARIRAENGRPQRDRFCDILMDYLKRGIMPFADNDKNYPYHEPEEPQTKEQLWAKLVEQNKKLSPDDPDAKRKLYNHCCMFGTARDAVDLFEEIQGVPMADSSYRDAIARYIYLGDREKALQTAERLATERLWVVAGPTQVRPMTFFEDPNLREFLLEPDTLQRIREAAFIDNGNLVRK</sequence>
<protein>
    <submittedName>
        <fullName evidence="1">Uncharacterized protein</fullName>
    </submittedName>
</protein>
<evidence type="ECO:0000313" key="1">
    <source>
        <dbReference type="EMBL" id="CUQ85234.1"/>
    </source>
</evidence>
<evidence type="ECO:0000313" key="2">
    <source>
        <dbReference type="Proteomes" id="UP000095662"/>
    </source>
</evidence>
<gene>
    <name evidence="1" type="ORF">ERS852540_01056</name>
</gene>
<dbReference type="OrthoDB" id="1855290at2"/>